<feature type="signal peptide" evidence="2">
    <location>
        <begin position="1"/>
        <end position="24"/>
    </location>
</feature>
<dbReference type="Proteomes" id="UP000239047">
    <property type="component" value="Unassembled WGS sequence"/>
</dbReference>
<proteinExistence type="predicted"/>
<keyword evidence="1" id="KW-0472">Membrane</keyword>
<dbReference type="AlphaFoldDB" id="A0A2S5GGU4"/>
<reference evidence="4 5" key="1">
    <citation type="submission" date="2018-02" db="EMBL/GenBank/DDBJ databases">
        <title>Jeotgalibacillus proteolyticum sp. nov. a protease producing bacterium isolated from ocean sediments of Laizhou Bay.</title>
        <authorList>
            <person name="Li Y."/>
        </authorList>
    </citation>
    <scope>NUCLEOTIDE SEQUENCE [LARGE SCALE GENOMIC DNA]</scope>
    <source>
        <strain evidence="4 5">22-7</strain>
    </source>
</reference>
<comment type="caution">
    <text evidence="4">The sequence shown here is derived from an EMBL/GenBank/DDBJ whole genome shotgun (WGS) entry which is preliminary data.</text>
</comment>
<evidence type="ECO:0000259" key="3">
    <source>
        <dbReference type="Pfam" id="PF14344"/>
    </source>
</evidence>
<feature type="chain" id="PRO_5015565338" evidence="2">
    <location>
        <begin position="25"/>
        <end position="266"/>
    </location>
</feature>
<organism evidence="4 5">
    <name type="scientific">Jeotgalibacillus proteolyticus</name>
    <dbReference type="NCBI Taxonomy" id="2082395"/>
    <lineage>
        <taxon>Bacteria</taxon>
        <taxon>Bacillati</taxon>
        <taxon>Bacillota</taxon>
        <taxon>Bacilli</taxon>
        <taxon>Bacillales</taxon>
        <taxon>Caryophanaceae</taxon>
        <taxon>Jeotgalibacillus</taxon>
    </lineage>
</organism>
<keyword evidence="1" id="KW-1133">Transmembrane helix</keyword>
<sequence>MKKLFASILSAVLMLGILGGAAFADDHGDEGWVRVIHASPDAPAVDVYVNGEAVVEGAEFKAFTDYLALPAGDHEVEIFPSGDTETAVLSAVLTVEAGTYYTAAAVNFLDDIDLSLTEDDLTLGDGMTKVRAGHFSPDAPAVDVGLIDGDAVFSGAAFPGVTDFAELEGGTYDLEVRTAEGDQVLDLSGTALEEGTTYSVYAVNSLDSIEALVVTAPGTHSMPSEMPNTGMGGTANQTSSLLPYLVAFSIISGAGAFLYLRKLNMN</sequence>
<keyword evidence="2" id="KW-0732">Signal</keyword>
<accession>A0A2S5GGU4</accession>
<keyword evidence="5" id="KW-1185">Reference proteome</keyword>
<protein>
    <submittedName>
        <fullName evidence="4">Peptidase</fullName>
    </submittedName>
</protein>
<dbReference type="RefSeq" id="WP_104056380.1">
    <property type="nucleotide sequence ID" value="NZ_PREZ01000001.1"/>
</dbReference>
<dbReference type="OrthoDB" id="9783299at2"/>
<gene>
    <name evidence="4" type="ORF">C4B60_02440</name>
</gene>
<evidence type="ECO:0000256" key="2">
    <source>
        <dbReference type="SAM" id="SignalP"/>
    </source>
</evidence>
<dbReference type="InterPro" id="IPR025510">
    <property type="entry name" value="DUF4397"/>
</dbReference>
<feature type="domain" description="DUF4397" evidence="3">
    <location>
        <begin position="32"/>
        <end position="144"/>
    </location>
</feature>
<evidence type="ECO:0000313" key="4">
    <source>
        <dbReference type="EMBL" id="PPA72257.1"/>
    </source>
</evidence>
<evidence type="ECO:0000313" key="5">
    <source>
        <dbReference type="Proteomes" id="UP000239047"/>
    </source>
</evidence>
<evidence type="ECO:0000256" key="1">
    <source>
        <dbReference type="SAM" id="Phobius"/>
    </source>
</evidence>
<name>A0A2S5GGU4_9BACL</name>
<feature type="transmembrane region" description="Helical" evidence="1">
    <location>
        <begin position="241"/>
        <end position="260"/>
    </location>
</feature>
<dbReference type="EMBL" id="PREZ01000001">
    <property type="protein sequence ID" value="PPA72257.1"/>
    <property type="molecule type" value="Genomic_DNA"/>
</dbReference>
<dbReference type="Pfam" id="PF14344">
    <property type="entry name" value="DUF4397"/>
    <property type="match status" value="1"/>
</dbReference>
<keyword evidence="1" id="KW-0812">Transmembrane</keyword>